<dbReference type="InterPro" id="IPR037177">
    <property type="entry name" value="DLC_sf"/>
</dbReference>
<sequence>MLQDVNYCSSQAIERYKIEKDMAAFIKKEFDKNHRASLKALLFGTWIKKQRQERHLARNPYGNRYNLKKKYRLISSAGLKDIIESCRCTKDINEGLPAKDFSRYDSTTNV</sequence>
<name>A0ABY7FDJ0_MYAAR</name>
<proteinExistence type="predicted"/>
<accession>A0ABY7FDJ0</accession>
<protein>
    <submittedName>
        <fullName evidence="1">DYL2-like protein</fullName>
    </submittedName>
</protein>
<gene>
    <name evidence="1" type="ORF">MAR_002061</name>
</gene>
<dbReference type="EMBL" id="CP111022">
    <property type="protein sequence ID" value="WAR20223.1"/>
    <property type="molecule type" value="Genomic_DNA"/>
</dbReference>
<reference evidence="1" key="1">
    <citation type="submission" date="2022-11" db="EMBL/GenBank/DDBJ databases">
        <title>Centuries of genome instability and evolution in soft-shell clam transmissible cancer (bioRxiv).</title>
        <authorList>
            <person name="Hart S.F.M."/>
            <person name="Yonemitsu M.A."/>
            <person name="Giersch R.M."/>
            <person name="Beal B.F."/>
            <person name="Arriagada G."/>
            <person name="Davis B.W."/>
            <person name="Ostrander E.A."/>
            <person name="Goff S.P."/>
            <person name="Metzger M.J."/>
        </authorList>
    </citation>
    <scope>NUCLEOTIDE SEQUENCE</scope>
    <source>
        <strain evidence="1">MELC-2E11</strain>
        <tissue evidence="1">Siphon/mantle</tissue>
    </source>
</reference>
<dbReference type="SUPFAM" id="SSF54648">
    <property type="entry name" value="DLC"/>
    <property type="match status" value="1"/>
</dbReference>
<organism evidence="1 2">
    <name type="scientific">Mya arenaria</name>
    <name type="common">Soft-shell clam</name>
    <dbReference type="NCBI Taxonomy" id="6604"/>
    <lineage>
        <taxon>Eukaryota</taxon>
        <taxon>Metazoa</taxon>
        <taxon>Spiralia</taxon>
        <taxon>Lophotrochozoa</taxon>
        <taxon>Mollusca</taxon>
        <taxon>Bivalvia</taxon>
        <taxon>Autobranchia</taxon>
        <taxon>Heteroconchia</taxon>
        <taxon>Euheterodonta</taxon>
        <taxon>Imparidentia</taxon>
        <taxon>Neoheterodontei</taxon>
        <taxon>Myida</taxon>
        <taxon>Myoidea</taxon>
        <taxon>Myidae</taxon>
        <taxon>Mya</taxon>
    </lineage>
</organism>
<dbReference type="Proteomes" id="UP001164746">
    <property type="component" value="Chromosome 11"/>
</dbReference>
<dbReference type="Gene3D" id="3.30.740.10">
    <property type="entry name" value="Protein Inhibitor Of Neuronal Nitric Oxide Synthase"/>
    <property type="match status" value="1"/>
</dbReference>
<evidence type="ECO:0000313" key="2">
    <source>
        <dbReference type="Proteomes" id="UP001164746"/>
    </source>
</evidence>
<keyword evidence="2" id="KW-1185">Reference proteome</keyword>
<evidence type="ECO:0000313" key="1">
    <source>
        <dbReference type="EMBL" id="WAR20223.1"/>
    </source>
</evidence>